<evidence type="ECO:0008006" key="5">
    <source>
        <dbReference type="Google" id="ProtNLM"/>
    </source>
</evidence>
<sequence>MRPSRHAMILGVLLALPQTAPAQEDVDPTTLTCAEVTAMEPEAQDEAMAQLREALAADDRAMVEAGEAEPDGASAEGAGETEEGDMDADQVALMAACADMPDALAMEAMEQMM</sequence>
<protein>
    <recommendedName>
        <fullName evidence="5">HdeA/HdeB family protein</fullName>
    </recommendedName>
</protein>
<dbReference type="RefSeq" id="WP_146259391.1">
    <property type="nucleotide sequence ID" value="NZ_QKZL01000003.1"/>
</dbReference>
<gene>
    <name evidence="3" type="ORF">LX81_01165</name>
</gene>
<organism evidence="3 4">
    <name type="scientific">Palleronia aestuarii</name>
    <dbReference type="NCBI Taxonomy" id="568105"/>
    <lineage>
        <taxon>Bacteria</taxon>
        <taxon>Pseudomonadati</taxon>
        <taxon>Pseudomonadota</taxon>
        <taxon>Alphaproteobacteria</taxon>
        <taxon>Rhodobacterales</taxon>
        <taxon>Roseobacteraceae</taxon>
        <taxon>Palleronia</taxon>
    </lineage>
</organism>
<accession>A0A2W7NDP2</accession>
<reference evidence="3 4" key="1">
    <citation type="submission" date="2018-06" db="EMBL/GenBank/DDBJ databases">
        <title>Genomic Encyclopedia of Archaeal and Bacterial Type Strains, Phase II (KMG-II): from individual species to whole genera.</title>
        <authorList>
            <person name="Goeker M."/>
        </authorList>
    </citation>
    <scope>NUCLEOTIDE SEQUENCE [LARGE SCALE GENOMIC DNA]</scope>
    <source>
        <strain evidence="3 4">DSM 22009</strain>
    </source>
</reference>
<keyword evidence="4" id="KW-1185">Reference proteome</keyword>
<feature type="chain" id="PRO_5016084557" description="HdeA/HdeB family protein" evidence="2">
    <location>
        <begin position="23"/>
        <end position="113"/>
    </location>
</feature>
<evidence type="ECO:0000256" key="1">
    <source>
        <dbReference type="SAM" id="MobiDB-lite"/>
    </source>
</evidence>
<dbReference type="EMBL" id="QKZL01000003">
    <property type="protein sequence ID" value="PZX18531.1"/>
    <property type="molecule type" value="Genomic_DNA"/>
</dbReference>
<name>A0A2W7NDP2_9RHOB</name>
<keyword evidence="2" id="KW-0732">Signal</keyword>
<evidence type="ECO:0000313" key="3">
    <source>
        <dbReference type="EMBL" id="PZX18531.1"/>
    </source>
</evidence>
<dbReference type="AlphaFoldDB" id="A0A2W7NDP2"/>
<dbReference type="Proteomes" id="UP000248916">
    <property type="component" value="Unassembled WGS sequence"/>
</dbReference>
<feature type="signal peptide" evidence="2">
    <location>
        <begin position="1"/>
        <end position="22"/>
    </location>
</feature>
<proteinExistence type="predicted"/>
<evidence type="ECO:0000256" key="2">
    <source>
        <dbReference type="SAM" id="SignalP"/>
    </source>
</evidence>
<feature type="region of interest" description="Disordered" evidence="1">
    <location>
        <begin position="63"/>
        <end position="85"/>
    </location>
</feature>
<comment type="caution">
    <text evidence="3">The sequence shown here is derived from an EMBL/GenBank/DDBJ whole genome shotgun (WGS) entry which is preliminary data.</text>
</comment>
<evidence type="ECO:0000313" key="4">
    <source>
        <dbReference type="Proteomes" id="UP000248916"/>
    </source>
</evidence>